<dbReference type="PANTHER" id="PTHR14224:SF108">
    <property type="entry name" value="PRAME LIKE 11-RELATED"/>
    <property type="match status" value="1"/>
</dbReference>
<gene>
    <name evidence="3" type="ORF">U0070_011551</name>
</gene>
<dbReference type="AlphaFoldDB" id="A0AAW0H898"/>
<reference evidence="3 4" key="1">
    <citation type="journal article" date="2023" name="bioRxiv">
        <title>Conserved and derived expression patterns and positive selection on dental genes reveal complex evolutionary context of ever-growing rodent molars.</title>
        <authorList>
            <person name="Calamari Z.T."/>
            <person name="Song A."/>
            <person name="Cohen E."/>
            <person name="Akter M."/>
            <person name="Roy R.D."/>
            <person name="Hallikas O."/>
            <person name="Christensen M.M."/>
            <person name="Li P."/>
            <person name="Marangoni P."/>
            <person name="Jernvall J."/>
            <person name="Klein O.D."/>
        </authorList>
    </citation>
    <scope>NUCLEOTIDE SEQUENCE [LARGE SCALE GENOMIC DNA]</scope>
    <source>
        <strain evidence="3">V071</strain>
    </source>
</reference>
<dbReference type="GO" id="GO:0005737">
    <property type="term" value="C:cytoplasm"/>
    <property type="evidence" value="ECO:0007669"/>
    <property type="project" value="TreeGrafter"/>
</dbReference>
<comment type="caution">
    <text evidence="3">The sequence shown here is derived from an EMBL/GenBank/DDBJ whole genome shotgun (WGS) entry which is preliminary data.</text>
</comment>
<accession>A0AAW0H898</accession>
<dbReference type="Proteomes" id="UP001488838">
    <property type="component" value="Unassembled WGS sequence"/>
</dbReference>
<proteinExistence type="predicted"/>
<sequence length="594" mass="68723">KKSVEICPNSGVKKPFVEVTDLEVMEADFCERDIYLLQWAQQQNNSFHLCCRKLKSWDSPVFTAEQFFKMVGVDYILELNLSQWWFKFMAHLFPYLGSMRNNHICAKGNLEALQVCCLFKGRRNKHVVFSVPQTPLSPESLHKITSTLQSLELEGFYLRDFCFHVIVPALSQCSQLTKANFYQNNISLLILKNLLCHTAKLSKVAHELYPTPMECYDSRTTIRDRFMQTNILRAMVVAWPFPCHPINALMKTPNLKALKAVLGGLDLLINQKYQLSSWILQELDLQGAHHNFWNFWTGTEDGVCSPDVNTETQSVVSVWINLSLETRHLYKYIKCFYWWIKQRKEVMLVMCPKLEFGATPLYNPVMLLEVSEPSSMKEFTVNARWNLRTLVTLQKILLNGIFVPLEWFGNRKMVKKCITEIIYWVPDLKKIQHLKLNDVCFLNEQLYQVLRCMESPLETLAITRCLLSNADMSYLSQCPHVHKLKHLYMSGVTFLNLSHPLLGNLIETLTATLQILQLKGCMIMDFQISVLLPALSQCTQLIEVNFLKSFLSVASLKKLMHHTAKLTQLTRELYPAPDKVYDDTSVSSWKHSVL</sequence>
<feature type="non-terminal residue" evidence="3">
    <location>
        <position position="1"/>
    </location>
</feature>
<evidence type="ECO:0000256" key="1">
    <source>
        <dbReference type="ARBA" id="ARBA00022614"/>
    </source>
</evidence>
<dbReference type="InterPro" id="IPR032675">
    <property type="entry name" value="LRR_dom_sf"/>
</dbReference>
<keyword evidence="2" id="KW-0677">Repeat</keyword>
<dbReference type="SUPFAM" id="SSF52047">
    <property type="entry name" value="RNI-like"/>
    <property type="match status" value="2"/>
</dbReference>
<dbReference type="Gene3D" id="3.80.10.10">
    <property type="entry name" value="Ribonuclease Inhibitor"/>
    <property type="match status" value="1"/>
</dbReference>
<dbReference type="PANTHER" id="PTHR14224">
    <property type="entry name" value="SIMILAR TO PREFERENTIALLY EXPRESSED ANTIGEN IN MELANOMA-LIKE 3"/>
    <property type="match status" value="1"/>
</dbReference>
<dbReference type="InterPro" id="IPR050694">
    <property type="entry name" value="LRRC14/PRAME"/>
</dbReference>
<evidence type="ECO:0000313" key="4">
    <source>
        <dbReference type="Proteomes" id="UP001488838"/>
    </source>
</evidence>
<evidence type="ECO:0000313" key="3">
    <source>
        <dbReference type="EMBL" id="KAK7797736.1"/>
    </source>
</evidence>
<organism evidence="3 4">
    <name type="scientific">Myodes glareolus</name>
    <name type="common">Bank vole</name>
    <name type="synonym">Clethrionomys glareolus</name>
    <dbReference type="NCBI Taxonomy" id="447135"/>
    <lineage>
        <taxon>Eukaryota</taxon>
        <taxon>Metazoa</taxon>
        <taxon>Chordata</taxon>
        <taxon>Craniata</taxon>
        <taxon>Vertebrata</taxon>
        <taxon>Euteleostomi</taxon>
        <taxon>Mammalia</taxon>
        <taxon>Eutheria</taxon>
        <taxon>Euarchontoglires</taxon>
        <taxon>Glires</taxon>
        <taxon>Rodentia</taxon>
        <taxon>Myomorpha</taxon>
        <taxon>Muroidea</taxon>
        <taxon>Cricetidae</taxon>
        <taxon>Arvicolinae</taxon>
        <taxon>Myodes</taxon>
    </lineage>
</organism>
<evidence type="ECO:0000256" key="2">
    <source>
        <dbReference type="ARBA" id="ARBA00022737"/>
    </source>
</evidence>
<protein>
    <submittedName>
        <fullName evidence="3">Uncharacterized protein</fullName>
    </submittedName>
</protein>
<keyword evidence="1" id="KW-0433">Leucine-rich repeat</keyword>
<keyword evidence="4" id="KW-1185">Reference proteome</keyword>
<name>A0AAW0H898_MYOGA</name>
<dbReference type="EMBL" id="JBBHLL010000780">
    <property type="protein sequence ID" value="KAK7797736.1"/>
    <property type="molecule type" value="Genomic_DNA"/>
</dbReference>